<comment type="caution">
    <text evidence="1">The sequence shown here is derived from an EMBL/GenBank/DDBJ whole genome shotgun (WGS) entry which is preliminary data.</text>
</comment>
<organism evidence="1 2">
    <name type="scientific">Aspergillus niger</name>
    <dbReference type="NCBI Taxonomy" id="5061"/>
    <lineage>
        <taxon>Eukaryota</taxon>
        <taxon>Fungi</taxon>
        <taxon>Dikarya</taxon>
        <taxon>Ascomycota</taxon>
        <taxon>Pezizomycotina</taxon>
        <taxon>Eurotiomycetes</taxon>
        <taxon>Eurotiomycetidae</taxon>
        <taxon>Eurotiales</taxon>
        <taxon>Aspergillaceae</taxon>
        <taxon>Aspergillus</taxon>
        <taxon>Aspergillus subgen. Circumdati</taxon>
    </lineage>
</organism>
<proteinExistence type="predicted"/>
<name>A0A505HSF4_ASPNG</name>
<gene>
    <name evidence="1" type="ORF">CAN33_0045380</name>
</gene>
<accession>A0A505HSF4</accession>
<evidence type="ECO:0000313" key="1">
    <source>
        <dbReference type="EMBL" id="TPR02653.1"/>
    </source>
</evidence>
<evidence type="ECO:0000313" key="2">
    <source>
        <dbReference type="Proteomes" id="UP000197666"/>
    </source>
</evidence>
<dbReference type="Proteomes" id="UP000197666">
    <property type="component" value="Unassembled WGS sequence"/>
</dbReference>
<dbReference type="AlphaFoldDB" id="A0A505HSF4"/>
<reference evidence="2" key="1">
    <citation type="submission" date="2018-10" db="EMBL/GenBank/DDBJ databases">
        <title>FDA dAtabase for Regulatory Grade micrObial Sequences (FDA-ARGOS): Supporting development and validation of Infectious Disease Dx tests.</title>
        <authorList>
            <person name="Kerrigan L."/>
            <person name="Tallon L."/>
            <person name="Sadzewicz L."/>
            <person name="Sengamalay N."/>
            <person name="Ott S."/>
            <person name="Godinez A."/>
            <person name="Nagaraj S."/>
            <person name="Vavikolanu K."/>
            <person name="Nadendla S."/>
            <person name="George J."/>
            <person name="Sichtig H."/>
        </authorList>
    </citation>
    <scope>NUCLEOTIDE SEQUENCE [LARGE SCALE GENOMIC DNA]</scope>
    <source>
        <strain evidence="2">FDAARGOS_311</strain>
    </source>
</reference>
<dbReference type="EMBL" id="NKJJ02000001">
    <property type="protein sequence ID" value="TPR02653.1"/>
    <property type="molecule type" value="Genomic_DNA"/>
</dbReference>
<sequence length="151" mass="16812">MSNPRFEQKMFIIHAGYGQQMDTLLALNPDLGSRFKREMTFDSLTGEQAAQLLIQTLNGKGFLDTSQIGVPIYETHQELCDPFTSMSQIDGWGDARDVHTISEDIARRVLLGSGEPDEPLSVTLDVVYEVLCNVTQRRGAHPPVSRPSFSN</sequence>
<dbReference type="VEuPathDB" id="FungiDB:ATCC64974_97140"/>
<protein>
    <submittedName>
        <fullName evidence="1">Enoyl-(Acyl carrier protein) reductase family protein</fullName>
    </submittedName>
</protein>
<dbReference type="VEuPathDB" id="FungiDB:ASPNIDRAFT2_1180412"/>